<protein>
    <recommendedName>
        <fullName evidence="2">Cyclic nucleotide-binding domain-containing protein</fullName>
    </recommendedName>
</protein>
<feature type="region of interest" description="Disordered" evidence="1">
    <location>
        <begin position="503"/>
        <end position="531"/>
    </location>
</feature>
<dbReference type="Gene3D" id="2.60.120.10">
    <property type="entry name" value="Jelly Rolls"/>
    <property type="match status" value="2"/>
</dbReference>
<feature type="region of interest" description="Disordered" evidence="1">
    <location>
        <begin position="249"/>
        <end position="284"/>
    </location>
</feature>
<dbReference type="EMBL" id="CAXAMM010008224">
    <property type="protein sequence ID" value="CAK9016779.1"/>
    <property type="molecule type" value="Genomic_DNA"/>
</dbReference>
<feature type="region of interest" description="Disordered" evidence="1">
    <location>
        <begin position="737"/>
        <end position="764"/>
    </location>
</feature>
<evidence type="ECO:0000313" key="4">
    <source>
        <dbReference type="Proteomes" id="UP001642464"/>
    </source>
</evidence>
<dbReference type="SUPFAM" id="SSF51206">
    <property type="entry name" value="cAMP-binding domain-like"/>
    <property type="match status" value="2"/>
</dbReference>
<dbReference type="InterPro" id="IPR014710">
    <property type="entry name" value="RmlC-like_jellyroll"/>
</dbReference>
<keyword evidence="4" id="KW-1185">Reference proteome</keyword>
<dbReference type="InterPro" id="IPR000595">
    <property type="entry name" value="cNMP-bd_dom"/>
</dbReference>
<reference evidence="3 4" key="1">
    <citation type="submission" date="2024-02" db="EMBL/GenBank/DDBJ databases">
        <authorList>
            <person name="Chen Y."/>
            <person name="Shah S."/>
            <person name="Dougan E. K."/>
            <person name="Thang M."/>
            <person name="Chan C."/>
        </authorList>
    </citation>
    <scope>NUCLEOTIDE SEQUENCE [LARGE SCALE GENOMIC DNA]</scope>
</reference>
<gene>
    <name evidence="3" type="ORF">SCF082_LOCUS13334</name>
</gene>
<dbReference type="PROSITE" id="PS50042">
    <property type="entry name" value="CNMP_BINDING_3"/>
    <property type="match status" value="1"/>
</dbReference>
<evidence type="ECO:0000259" key="2">
    <source>
        <dbReference type="PROSITE" id="PS50042"/>
    </source>
</evidence>
<evidence type="ECO:0000313" key="3">
    <source>
        <dbReference type="EMBL" id="CAK9016779.1"/>
    </source>
</evidence>
<name>A0ABP0JRX3_9DINO</name>
<organism evidence="3 4">
    <name type="scientific">Durusdinium trenchii</name>
    <dbReference type="NCBI Taxonomy" id="1381693"/>
    <lineage>
        <taxon>Eukaryota</taxon>
        <taxon>Sar</taxon>
        <taxon>Alveolata</taxon>
        <taxon>Dinophyceae</taxon>
        <taxon>Suessiales</taxon>
        <taxon>Symbiodiniaceae</taxon>
        <taxon>Durusdinium</taxon>
    </lineage>
</organism>
<proteinExistence type="predicted"/>
<dbReference type="Proteomes" id="UP001642464">
    <property type="component" value="Unassembled WGS sequence"/>
</dbReference>
<dbReference type="CDD" id="cd00038">
    <property type="entry name" value="CAP_ED"/>
    <property type="match status" value="1"/>
</dbReference>
<evidence type="ECO:0000256" key="1">
    <source>
        <dbReference type="SAM" id="MobiDB-lite"/>
    </source>
</evidence>
<feature type="compositionally biased region" description="Low complexity" evidence="1">
    <location>
        <begin position="249"/>
        <end position="263"/>
    </location>
</feature>
<feature type="domain" description="Cyclic nucleotide-binding" evidence="2">
    <location>
        <begin position="52"/>
        <end position="99"/>
    </location>
</feature>
<comment type="caution">
    <text evidence="3">The sequence shown here is derived from an EMBL/GenBank/DDBJ whole genome shotgun (WGS) entry which is preliminary data.</text>
</comment>
<accession>A0ABP0JRX3</accession>
<sequence length="809" mass="87295">MGVQLTEKAWAAAQTTCGHRSDDELQKLRYFVLGSASRGELIHSGPSGRGTLFWNLSEAIQKDACQNLILRQPSPSTMVFQDGAKAEELFIILRGSVRLQLMREDLDLGAEDERPRAPVDEVVALEGPLLNRPGACDFALEEKGMVAANTRTTLRLLRGRTDMALSRLEPDSPVSPRAPLSILSKKSCSPRAVSPERALRRSDRLLRPVAEVIQALAAVKDLEPASSGLPSFQQRWQAFQEHVHGLVDGSGLAPTAAPGAASGQGPGPVQSEEPQEPAAVKALPATPLAPRQQVVVGEEEAFAGSILAAATCMAGSTHKWRAIAGENCQLLVMNSKCLGRAIKKELKRRHTEREKHLLNALGGPIKGLENEKLHALAVGAKTVLYRRGEVLCGEGETRTPKSRLQVLMHGEVRCVRSGEKAKGTSIRQRLAAMHSAGTLLPGQAVNAASILADEPEPFAVVVDSAEALVISLTAAELARVVSMPVMEQLKVMNLERLQWRLQLPTSSTPRSHGRAPRSSRADAPGKAVPNQELVRLDNVLHDRPEIVCQSPRQPPGIIQNIGKDMMTSSLSVRRPNMQMECPRVHPALIPHLKDLRLKAKPARPGSEDLTATATTETDLVTRSCDDWGLRSAAPPLAASLRRARSVRGMEESGDISVELDRTLSRSLRGDVKPKPEVVEVPSARVDTSVPLTRGNSKSSTGGWHADGRLAAAGRLARGCQPRSEQQAAMSATLGTTGIVEGDIPSSPSKSRKCQLPKAGSPGMEGNLRIASIEQFLQKGDNCWRGWGKLGRRTLTKLEDEQCCHVLPLL</sequence>
<dbReference type="InterPro" id="IPR018490">
    <property type="entry name" value="cNMP-bd_dom_sf"/>
</dbReference>